<feature type="signal peptide" evidence="1">
    <location>
        <begin position="1"/>
        <end position="21"/>
    </location>
</feature>
<evidence type="ECO:0008006" key="4">
    <source>
        <dbReference type="Google" id="ProtNLM"/>
    </source>
</evidence>
<evidence type="ECO:0000256" key="1">
    <source>
        <dbReference type="SAM" id="SignalP"/>
    </source>
</evidence>
<organism evidence="2 3">
    <name type="scientific">Chitinophaga cymbidii</name>
    <dbReference type="NCBI Taxonomy" id="1096750"/>
    <lineage>
        <taxon>Bacteria</taxon>
        <taxon>Pseudomonadati</taxon>
        <taxon>Bacteroidota</taxon>
        <taxon>Chitinophagia</taxon>
        <taxon>Chitinophagales</taxon>
        <taxon>Chitinophagaceae</taxon>
        <taxon>Chitinophaga</taxon>
    </lineage>
</organism>
<evidence type="ECO:0000313" key="2">
    <source>
        <dbReference type="EMBL" id="GEP96159.1"/>
    </source>
</evidence>
<dbReference type="PROSITE" id="PS51257">
    <property type="entry name" value="PROKAR_LIPOPROTEIN"/>
    <property type="match status" value="1"/>
</dbReference>
<dbReference type="RefSeq" id="WP_146861699.1">
    <property type="nucleotide sequence ID" value="NZ_BKAU01000002.1"/>
</dbReference>
<dbReference type="AlphaFoldDB" id="A0A512RKD7"/>
<comment type="caution">
    <text evidence="2">The sequence shown here is derived from an EMBL/GenBank/DDBJ whole genome shotgun (WGS) entry which is preliminary data.</text>
</comment>
<keyword evidence="1" id="KW-0732">Signal</keyword>
<evidence type="ECO:0000313" key="3">
    <source>
        <dbReference type="Proteomes" id="UP000321436"/>
    </source>
</evidence>
<protein>
    <recommendedName>
        <fullName evidence="4">DUF4595 domain-containing protein</fullName>
    </recommendedName>
</protein>
<keyword evidence="3" id="KW-1185">Reference proteome</keyword>
<feature type="chain" id="PRO_5021889154" description="DUF4595 domain-containing protein" evidence="1">
    <location>
        <begin position="22"/>
        <end position="300"/>
    </location>
</feature>
<proteinExistence type="predicted"/>
<sequence>MKVRVIKLMACLFLMAGIVGTACENSALDDAPAIPEEGVFRPDTGQYMLPAIQNMPDYWLTSIRDKDGYILDSFTYYPSGHVKAYYTYDTLFKYYFMELYEYDESGRLKRSISGVNHNYNAALTYRYIGDDTLTVSTGTNIPTIVDQIFKFAYNDNKQITWLKWNKHADPNFPKSTISYEDGNLTLFRIRYYDGLTGNIVNSEYEYNTLSNPYGSILCSLPFYRLLIRGGVSTINSASPYIRSKNCVAKQTVYISNGKIVIYNYTYTKDEFSNFPLTRTKDGDDNVFDRTYQTYHYMRKP</sequence>
<dbReference type="Proteomes" id="UP000321436">
    <property type="component" value="Unassembled WGS sequence"/>
</dbReference>
<name>A0A512RKD7_9BACT</name>
<dbReference type="EMBL" id="BKAU01000002">
    <property type="protein sequence ID" value="GEP96159.1"/>
    <property type="molecule type" value="Genomic_DNA"/>
</dbReference>
<gene>
    <name evidence="2" type="ORF">CCY01nite_24190</name>
</gene>
<accession>A0A512RKD7</accession>
<reference evidence="2 3" key="1">
    <citation type="submission" date="2019-07" db="EMBL/GenBank/DDBJ databases">
        <title>Whole genome shotgun sequence of Chitinophaga cymbidii NBRC 109752.</title>
        <authorList>
            <person name="Hosoyama A."/>
            <person name="Uohara A."/>
            <person name="Ohji S."/>
            <person name="Ichikawa N."/>
        </authorList>
    </citation>
    <scope>NUCLEOTIDE SEQUENCE [LARGE SCALE GENOMIC DNA]</scope>
    <source>
        <strain evidence="2 3">NBRC 109752</strain>
    </source>
</reference>